<dbReference type="PROSITE" id="PS50956">
    <property type="entry name" value="HTH_ASNC_2"/>
    <property type="match status" value="1"/>
</dbReference>
<dbReference type="InterPro" id="IPR000485">
    <property type="entry name" value="AsnC-type_HTH_dom"/>
</dbReference>
<dbReference type="Proteomes" id="UP000237889">
    <property type="component" value="Chromosome"/>
</dbReference>
<dbReference type="GO" id="GO:0043565">
    <property type="term" value="F:sequence-specific DNA binding"/>
    <property type="evidence" value="ECO:0007669"/>
    <property type="project" value="InterPro"/>
</dbReference>
<dbReference type="PROSITE" id="PS00519">
    <property type="entry name" value="HTH_ASNC_1"/>
    <property type="match status" value="1"/>
</dbReference>
<dbReference type="GO" id="GO:0043200">
    <property type="term" value="P:response to amino acid"/>
    <property type="evidence" value="ECO:0007669"/>
    <property type="project" value="TreeGrafter"/>
</dbReference>
<evidence type="ECO:0000313" key="6">
    <source>
        <dbReference type="Proteomes" id="UP000237889"/>
    </source>
</evidence>
<dbReference type="SUPFAM" id="SSF54909">
    <property type="entry name" value="Dimeric alpha+beta barrel"/>
    <property type="match status" value="1"/>
</dbReference>
<dbReference type="PANTHER" id="PTHR30154:SF17">
    <property type="entry name" value="DNA-BINDING TRANSCRIPTIONAL ACTIVATOR DECR"/>
    <property type="match status" value="1"/>
</dbReference>
<dbReference type="RefSeq" id="WP_106747309.1">
    <property type="nucleotide sequence ID" value="NZ_CP027668.1"/>
</dbReference>
<keyword evidence="2" id="KW-0238">DNA-binding</keyword>
<reference evidence="5 6" key="1">
    <citation type="submission" date="2018-03" db="EMBL/GenBank/DDBJ databases">
        <title>Genome sequencing of Phreatobacter sp.</title>
        <authorList>
            <person name="Kim S.-J."/>
            <person name="Heo J."/>
            <person name="Kwon S.-W."/>
        </authorList>
    </citation>
    <scope>NUCLEOTIDE SEQUENCE [LARGE SCALE GENOMIC DNA]</scope>
    <source>
        <strain evidence="5 6">S-12</strain>
    </source>
</reference>
<evidence type="ECO:0000259" key="4">
    <source>
        <dbReference type="PROSITE" id="PS50956"/>
    </source>
</evidence>
<dbReference type="OrthoDB" id="9812082at2"/>
<dbReference type="SMART" id="SM00344">
    <property type="entry name" value="HTH_ASNC"/>
    <property type="match status" value="1"/>
</dbReference>
<dbReference type="Gene3D" id="1.10.10.10">
    <property type="entry name" value="Winged helix-like DNA-binding domain superfamily/Winged helix DNA-binding domain"/>
    <property type="match status" value="1"/>
</dbReference>
<keyword evidence="6" id="KW-1185">Reference proteome</keyword>
<gene>
    <name evidence="5" type="ORF">C6569_02240</name>
</gene>
<organism evidence="5 6">
    <name type="scientific">Phreatobacter cathodiphilus</name>
    <dbReference type="NCBI Taxonomy" id="1868589"/>
    <lineage>
        <taxon>Bacteria</taxon>
        <taxon>Pseudomonadati</taxon>
        <taxon>Pseudomonadota</taxon>
        <taxon>Alphaproteobacteria</taxon>
        <taxon>Hyphomicrobiales</taxon>
        <taxon>Phreatobacteraceae</taxon>
        <taxon>Phreatobacter</taxon>
    </lineage>
</organism>
<protein>
    <submittedName>
        <fullName evidence="5">Transcriptional regulator</fullName>
    </submittedName>
</protein>
<dbReference type="InterPro" id="IPR011991">
    <property type="entry name" value="ArsR-like_HTH"/>
</dbReference>
<dbReference type="CDD" id="cd00090">
    <property type="entry name" value="HTH_ARSR"/>
    <property type="match status" value="1"/>
</dbReference>
<dbReference type="EMBL" id="CP027668">
    <property type="protein sequence ID" value="AVO43979.1"/>
    <property type="molecule type" value="Genomic_DNA"/>
</dbReference>
<sequence>MTSSPLVLDSTDKALLRLVQQDAGLSMEQLAEKVNLSRNACWRRLKRLEDEGVIRARVVLADAAKLNLELTVFIAVRTSRHDADWAARFHAAVQDIPELLGVYRTAGEIDYILHARVPNVAAYDRLYRKLTARIEMQDVSASFVMEEIKEVTALPLDFV</sequence>
<dbReference type="AlphaFoldDB" id="A0A2S0N742"/>
<dbReference type="InterPro" id="IPR019887">
    <property type="entry name" value="Tscrpt_reg_AsnC/Lrp_C"/>
</dbReference>
<dbReference type="Pfam" id="PF01037">
    <property type="entry name" value="AsnC_trans_reg"/>
    <property type="match status" value="1"/>
</dbReference>
<proteinExistence type="predicted"/>
<dbReference type="Gene3D" id="3.30.70.920">
    <property type="match status" value="1"/>
</dbReference>
<dbReference type="PANTHER" id="PTHR30154">
    <property type="entry name" value="LEUCINE-RESPONSIVE REGULATORY PROTEIN"/>
    <property type="match status" value="1"/>
</dbReference>
<dbReference type="InterPro" id="IPR019888">
    <property type="entry name" value="Tscrpt_reg_AsnC-like"/>
</dbReference>
<accession>A0A2S0N742</accession>
<name>A0A2S0N742_9HYPH</name>
<evidence type="ECO:0000256" key="3">
    <source>
        <dbReference type="ARBA" id="ARBA00023163"/>
    </source>
</evidence>
<dbReference type="GO" id="GO:0005829">
    <property type="term" value="C:cytosol"/>
    <property type="evidence" value="ECO:0007669"/>
    <property type="project" value="TreeGrafter"/>
</dbReference>
<dbReference type="Pfam" id="PF13412">
    <property type="entry name" value="HTH_24"/>
    <property type="match status" value="1"/>
</dbReference>
<feature type="domain" description="HTH asnC-type" evidence="4">
    <location>
        <begin position="8"/>
        <end position="69"/>
    </location>
</feature>
<dbReference type="InterPro" id="IPR011008">
    <property type="entry name" value="Dimeric_a/b-barrel"/>
</dbReference>
<evidence type="ECO:0000256" key="2">
    <source>
        <dbReference type="ARBA" id="ARBA00023125"/>
    </source>
</evidence>
<dbReference type="InterPro" id="IPR019885">
    <property type="entry name" value="Tscrpt_reg_HTH_AsnC-type_CS"/>
</dbReference>
<dbReference type="InterPro" id="IPR036388">
    <property type="entry name" value="WH-like_DNA-bd_sf"/>
</dbReference>
<keyword evidence="1" id="KW-0805">Transcription regulation</keyword>
<evidence type="ECO:0000313" key="5">
    <source>
        <dbReference type="EMBL" id="AVO43979.1"/>
    </source>
</evidence>
<dbReference type="PRINTS" id="PR00033">
    <property type="entry name" value="HTHASNC"/>
</dbReference>
<dbReference type="SUPFAM" id="SSF46785">
    <property type="entry name" value="Winged helix' DNA-binding domain"/>
    <property type="match status" value="1"/>
</dbReference>
<evidence type="ECO:0000256" key="1">
    <source>
        <dbReference type="ARBA" id="ARBA00023015"/>
    </source>
</evidence>
<dbReference type="KEGG" id="phr:C6569_02240"/>
<dbReference type="InterPro" id="IPR036390">
    <property type="entry name" value="WH_DNA-bd_sf"/>
</dbReference>
<keyword evidence="3" id="KW-0804">Transcription</keyword>
<dbReference type="GO" id="GO:0006355">
    <property type="term" value="P:regulation of DNA-templated transcription"/>
    <property type="evidence" value="ECO:0007669"/>
    <property type="project" value="UniProtKB-ARBA"/>
</dbReference>